<dbReference type="RefSeq" id="WP_124153958.1">
    <property type="nucleotide sequence ID" value="NZ_RQIS01000033.1"/>
</dbReference>
<comment type="caution">
    <text evidence="2">The sequence shown here is derived from an EMBL/GenBank/DDBJ whole genome shotgun (WGS) entry which is preliminary data.</text>
</comment>
<dbReference type="InterPro" id="IPR014001">
    <property type="entry name" value="Helicase_ATP-bd"/>
</dbReference>
<evidence type="ECO:0000313" key="2">
    <source>
        <dbReference type="EMBL" id="RQG99836.1"/>
    </source>
</evidence>
<dbReference type="AlphaFoldDB" id="A0A3N6MXS2"/>
<protein>
    <submittedName>
        <fullName evidence="2">Restriction endonuclease subunit R</fullName>
    </submittedName>
</protein>
<accession>A0A3N6MXS2</accession>
<dbReference type="Pfam" id="PF04851">
    <property type="entry name" value="ResIII"/>
    <property type="match status" value="1"/>
</dbReference>
<dbReference type="PANTHER" id="PTHR47396">
    <property type="entry name" value="TYPE I RESTRICTION ENZYME ECOKI R PROTEIN"/>
    <property type="match status" value="1"/>
</dbReference>
<dbReference type="Gene3D" id="3.40.50.300">
    <property type="entry name" value="P-loop containing nucleotide triphosphate hydrolases"/>
    <property type="match status" value="2"/>
</dbReference>
<dbReference type="GO" id="GO:0003677">
    <property type="term" value="F:DNA binding"/>
    <property type="evidence" value="ECO:0007669"/>
    <property type="project" value="InterPro"/>
</dbReference>
<dbReference type="Proteomes" id="UP000272778">
    <property type="component" value="Unassembled WGS sequence"/>
</dbReference>
<gene>
    <name evidence="2" type="ORF">D1Y85_26045</name>
</gene>
<feature type="domain" description="Helicase ATP-binding" evidence="1">
    <location>
        <begin position="24"/>
        <end position="281"/>
    </location>
</feature>
<evidence type="ECO:0000313" key="3">
    <source>
        <dbReference type="Proteomes" id="UP000272778"/>
    </source>
</evidence>
<dbReference type="SMART" id="SM00487">
    <property type="entry name" value="DEXDc"/>
    <property type="match status" value="1"/>
</dbReference>
<sequence>MFELKNYQRNALQALVQFLESCRSRSVADAYQAALLEQDRASESYHDLFPDTPCVCLRIPTGGGKTLLAAHAIARAGKAVLDSDAPIALWLVPSDTIRTQTLEALSNARHPYRQALAHYYGDRVQVCDLESLQTVSPHDLGKACIIVVATIQSFNVTDTAKRNVYAFFEELAPHFDGLPVNALDGLEKVTESDLENQPYLTAKDVGRVKFSVANWLHLHRPIVIVDEAHNNRTDRFFKTLGRVNPSCVIELTATPVVGNNVLYHVSAQELRAEQMIKLPVVLAEHPQGWAECIRDAVLARKGLELAAQKEPDYVRPIALIQAMPKGGEATVEVVRQHLIEQEGIAEEQIAIATGSQKELDGINLFDPACLIRYVITVEALKEGWDCSFAYVLASLQSVNSSKDVEQLLGRVLRMPYAKDRVQPELNRAYAHIVATNFAEAASALRDRMVQNMGFGKLETAALFVPQQSLNLVGGAGYGASGSGTGASGGSSAGALPPVPDCNISVPVVPDTQHWPDELKAQIEIRPTSQGATVLLKGSTDNNTLQQAEEFIKAALPKKAQEAVAQQFAEHRAVRRAVRAPSQLGLSFVRIPQLCLELDGYLELVEKETLTMLGDWNLLDFPVQLAGFAIQETINSFEIGLNGEKITFRKTDSQQLHLNDVASNVSERDLVRWLDQEVRQPYLPQQQLQAYLLKMLSHLTHEKGIGLTALVRARFQLAKAIGLEIERLRKLAMDKGFQGRLFEMTVPKLEDIAHFGFQFDPGRYPARNTYQGSFDFGKHFYPEIHDLRQKRSDGKDAEEFRCAMAIDAHDKVKHWVRNIERQEKTSFWLPTSSDYFYPDFVAELTDGRVLAVEYKGEPYKTNDDSKEKRQVGEQWERASNGRCLFLFAVALDDAGRDVFQQIADKLK</sequence>
<dbReference type="GO" id="GO:0004519">
    <property type="term" value="F:endonuclease activity"/>
    <property type="evidence" value="ECO:0007669"/>
    <property type="project" value="UniProtKB-KW"/>
</dbReference>
<dbReference type="SUPFAM" id="SSF52540">
    <property type="entry name" value="P-loop containing nucleoside triphosphate hydrolases"/>
    <property type="match status" value="2"/>
</dbReference>
<dbReference type="GO" id="GO:0005829">
    <property type="term" value="C:cytosol"/>
    <property type="evidence" value="ECO:0007669"/>
    <property type="project" value="TreeGrafter"/>
</dbReference>
<dbReference type="PANTHER" id="PTHR47396:SF1">
    <property type="entry name" value="ATP-DEPENDENT HELICASE IRC3-RELATED"/>
    <property type="match status" value="1"/>
</dbReference>
<name>A0A3N6MXS2_9BURK</name>
<proteinExistence type="predicted"/>
<keyword evidence="2" id="KW-0378">Hydrolase</keyword>
<dbReference type="InterPro" id="IPR050742">
    <property type="entry name" value="Helicase_Restrict-Modif_Enz"/>
</dbReference>
<keyword evidence="3" id="KW-1185">Reference proteome</keyword>
<dbReference type="OrthoDB" id="9804145at2"/>
<dbReference type="GO" id="GO:0005524">
    <property type="term" value="F:ATP binding"/>
    <property type="evidence" value="ECO:0007669"/>
    <property type="project" value="InterPro"/>
</dbReference>
<dbReference type="InterPro" id="IPR027417">
    <property type="entry name" value="P-loop_NTPase"/>
</dbReference>
<reference evidence="2 3" key="1">
    <citation type="submission" date="2018-11" db="EMBL/GenBank/DDBJ databases">
        <title>Paraburkholderia sp. DHOA04, isolated from soil.</title>
        <authorList>
            <person name="Gao Z.-H."/>
            <person name="Qiu L.-H."/>
            <person name="Fu J.-C."/>
        </authorList>
    </citation>
    <scope>NUCLEOTIDE SEQUENCE [LARGE SCALE GENOMIC DNA]</scope>
    <source>
        <strain evidence="2 3">DHOA04</strain>
    </source>
</reference>
<dbReference type="EMBL" id="RQIS01000033">
    <property type="protein sequence ID" value="RQG99836.1"/>
    <property type="molecule type" value="Genomic_DNA"/>
</dbReference>
<keyword evidence="2" id="KW-0255">Endonuclease</keyword>
<organism evidence="2 3">
    <name type="scientific">Paraburkholderia dinghuensis</name>
    <dbReference type="NCBI Taxonomy" id="2305225"/>
    <lineage>
        <taxon>Bacteria</taxon>
        <taxon>Pseudomonadati</taxon>
        <taxon>Pseudomonadota</taxon>
        <taxon>Betaproteobacteria</taxon>
        <taxon>Burkholderiales</taxon>
        <taxon>Burkholderiaceae</taxon>
        <taxon>Paraburkholderia</taxon>
    </lineage>
</organism>
<evidence type="ECO:0000259" key="1">
    <source>
        <dbReference type="SMART" id="SM00487"/>
    </source>
</evidence>
<keyword evidence="2" id="KW-0540">Nuclease</keyword>
<dbReference type="GO" id="GO:0016787">
    <property type="term" value="F:hydrolase activity"/>
    <property type="evidence" value="ECO:0007669"/>
    <property type="project" value="InterPro"/>
</dbReference>
<dbReference type="InterPro" id="IPR006935">
    <property type="entry name" value="Helicase/UvrB_N"/>
</dbReference>